<name>A0A0K1PW93_9BACT</name>
<dbReference type="STRING" id="1391654.AKJ09_04454"/>
<organism evidence="1 2">
    <name type="scientific">Labilithrix luteola</name>
    <dbReference type="NCBI Taxonomy" id="1391654"/>
    <lineage>
        <taxon>Bacteria</taxon>
        <taxon>Pseudomonadati</taxon>
        <taxon>Myxococcota</taxon>
        <taxon>Polyangia</taxon>
        <taxon>Polyangiales</taxon>
        <taxon>Labilitrichaceae</taxon>
        <taxon>Labilithrix</taxon>
    </lineage>
</organism>
<protein>
    <submittedName>
        <fullName evidence="1">Uncharacterized protein</fullName>
    </submittedName>
</protein>
<evidence type="ECO:0000313" key="1">
    <source>
        <dbReference type="EMBL" id="AKU97790.1"/>
    </source>
</evidence>
<accession>A0A0K1PW93</accession>
<dbReference type="EMBL" id="CP012333">
    <property type="protein sequence ID" value="AKU97790.1"/>
    <property type="molecule type" value="Genomic_DNA"/>
</dbReference>
<gene>
    <name evidence="1" type="ORF">AKJ09_04454</name>
</gene>
<sequence length="154" mass="17168">MDGGPLPTFDVAALHARLRERIAEVQPPVVADLMRVFLEVSVLPCELRLWSLEFAFDEDDGRIARMEARFAKPDAAHRDLDELDDLRGYEVQILLPKIIPNRAPAEDVATTTDAEESAPTPRTLVTRFLRALADLGSYRSIETVEARSATVLLV</sequence>
<keyword evidence="2" id="KW-1185">Reference proteome</keyword>
<dbReference type="RefSeq" id="WP_146648875.1">
    <property type="nucleotide sequence ID" value="NZ_CP012333.1"/>
</dbReference>
<reference evidence="1 2" key="1">
    <citation type="submission" date="2015-08" db="EMBL/GenBank/DDBJ databases">
        <authorList>
            <person name="Babu N.S."/>
            <person name="Beckwith C.J."/>
            <person name="Beseler K.G."/>
            <person name="Brison A."/>
            <person name="Carone J.V."/>
            <person name="Caskin T.P."/>
            <person name="Diamond M."/>
            <person name="Durham M.E."/>
            <person name="Foxe J.M."/>
            <person name="Go M."/>
            <person name="Henderson B.A."/>
            <person name="Jones I.B."/>
            <person name="McGettigan J.A."/>
            <person name="Micheletti S.J."/>
            <person name="Nasrallah M.E."/>
            <person name="Ortiz D."/>
            <person name="Piller C.R."/>
            <person name="Privatt S.R."/>
            <person name="Schneider S.L."/>
            <person name="Sharp S."/>
            <person name="Smith T.C."/>
            <person name="Stanton J.D."/>
            <person name="Ullery H.E."/>
            <person name="Wilson R.J."/>
            <person name="Serrano M.G."/>
            <person name="Buck G."/>
            <person name="Lee V."/>
            <person name="Wang Y."/>
            <person name="Carvalho R."/>
            <person name="Voegtly L."/>
            <person name="Shi R."/>
            <person name="Duckworth R."/>
            <person name="Johnson A."/>
            <person name="Loviza R."/>
            <person name="Walstead R."/>
            <person name="Shah Z."/>
            <person name="Kiflezghi M."/>
            <person name="Wade K."/>
            <person name="Ball S.L."/>
            <person name="Bradley K.W."/>
            <person name="Asai D.J."/>
            <person name="Bowman C.A."/>
            <person name="Russell D.A."/>
            <person name="Pope W.H."/>
            <person name="Jacobs-Sera D."/>
            <person name="Hendrix R.W."/>
            <person name="Hatfull G.F."/>
        </authorList>
    </citation>
    <scope>NUCLEOTIDE SEQUENCE [LARGE SCALE GENOMIC DNA]</scope>
    <source>
        <strain evidence="1 2">DSM 27648</strain>
    </source>
</reference>
<dbReference type="AlphaFoldDB" id="A0A0K1PW93"/>
<evidence type="ECO:0000313" key="2">
    <source>
        <dbReference type="Proteomes" id="UP000064967"/>
    </source>
</evidence>
<dbReference type="KEGG" id="llu:AKJ09_04454"/>
<proteinExistence type="predicted"/>
<dbReference type="Proteomes" id="UP000064967">
    <property type="component" value="Chromosome"/>
</dbReference>